<evidence type="ECO:0000256" key="1">
    <source>
        <dbReference type="SAM" id="MobiDB-lite"/>
    </source>
</evidence>
<dbReference type="AlphaFoldDB" id="A0A091SCY0"/>
<sequence length="110" mass="11531">MKLRALCDTQRSTKSITSLLCSAKPTRSPKAENGGAEGSKPEVSAVPKHRDRAKGRGGNQGTAKAIAKKPTQSSNLSSAKGSTALPPATTQRRAPGQQRQLLPLPKICSK</sequence>
<feature type="compositionally biased region" description="Polar residues" evidence="1">
    <location>
        <begin position="88"/>
        <end position="100"/>
    </location>
</feature>
<name>A0A091SCY0_9AVES</name>
<evidence type="ECO:0000313" key="2">
    <source>
        <dbReference type="EMBL" id="KFQ38295.1"/>
    </source>
</evidence>
<accession>A0A091SCY0</accession>
<proteinExistence type="predicted"/>
<feature type="non-terminal residue" evidence="2">
    <location>
        <position position="110"/>
    </location>
</feature>
<protein>
    <submittedName>
        <fullName evidence="2">Uncharacterized protein</fullName>
    </submittedName>
</protein>
<feature type="compositionally biased region" description="Polar residues" evidence="1">
    <location>
        <begin position="70"/>
        <end position="81"/>
    </location>
</feature>
<feature type="region of interest" description="Disordered" evidence="1">
    <location>
        <begin position="18"/>
        <end position="110"/>
    </location>
</feature>
<evidence type="ECO:0000313" key="3">
    <source>
        <dbReference type="Proteomes" id="UP000053369"/>
    </source>
</evidence>
<dbReference type="EMBL" id="KK816088">
    <property type="protein sequence ID" value="KFQ38295.1"/>
    <property type="molecule type" value="Genomic_DNA"/>
</dbReference>
<organism evidence="2 3">
    <name type="scientific">Mesitornis unicolor</name>
    <name type="common">brown roatelo</name>
    <dbReference type="NCBI Taxonomy" id="54374"/>
    <lineage>
        <taxon>Eukaryota</taxon>
        <taxon>Metazoa</taxon>
        <taxon>Chordata</taxon>
        <taxon>Craniata</taxon>
        <taxon>Vertebrata</taxon>
        <taxon>Euteleostomi</taxon>
        <taxon>Archelosauria</taxon>
        <taxon>Archosauria</taxon>
        <taxon>Dinosauria</taxon>
        <taxon>Saurischia</taxon>
        <taxon>Theropoda</taxon>
        <taxon>Coelurosauria</taxon>
        <taxon>Aves</taxon>
        <taxon>Neognathae</taxon>
        <taxon>Neoaves</taxon>
        <taxon>Columbimorphae</taxon>
        <taxon>Mesitornithiformes</taxon>
        <taxon>Mesitornithidae</taxon>
        <taxon>Mesitornis</taxon>
    </lineage>
</organism>
<keyword evidence="3" id="KW-1185">Reference proteome</keyword>
<reference evidence="2 3" key="1">
    <citation type="submission" date="2014-04" db="EMBL/GenBank/DDBJ databases">
        <title>Genome evolution of avian class.</title>
        <authorList>
            <person name="Zhang G."/>
            <person name="Li C."/>
        </authorList>
    </citation>
    <scope>NUCLEOTIDE SEQUENCE [LARGE SCALE GENOMIC DNA]</scope>
    <source>
        <strain evidence="2">BGI_N332</strain>
    </source>
</reference>
<dbReference type="Proteomes" id="UP000053369">
    <property type="component" value="Unassembled WGS sequence"/>
</dbReference>
<gene>
    <name evidence="2" type="ORF">N332_05505</name>
</gene>